<feature type="region of interest" description="Disordered" evidence="1">
    <location>
        <begin position="1"/>
        <end position="68"/>
    </location>
</feature>
<protein>
    <submittedName>
        <fullName evidence="3">Uncharacterized protein</fullName>
    </submittedName>
</protein>
<evidence type="ECO:0000313" key="3">
    <source>
        <dbReference type="WBParaSite" id="nRc.2.0.1.t27721-RA"/>
    </source>
</evidence>
<feature type="compositionally biased region" description="Basic residues" evidence="1">
    <location>
        <begin position="40"/>
        <end position="63"/>
    </location>
</feature>
<organism evidence="2 3">
    <name type="scientific">Romanomermis culicivorax</name>
    <name type="common">Nematode worm</name>
    <dbReference type="NCBI Taxonomy" id="13658"/>
    <lineage>
        <taxon>Eukaryota</taxon>
        <taxon>Metazoa</taxon>
        <taxon>Ecdysozoa</taxon>
        <taxon>Nematoda</taxon>
        <taxon>Enoplea</taxon>
        <taxon>Dorylaimia</taxon>
        <taxon>Mermithida</taxon>
        <taxon>Mermithoidea</taxon>
        <taxon>Mermithidae</taxon>
        <taxon>Romanomermis</taxon>
    </lineage>
</organism>
<dbReference type="WBParaSite" id="nRc.2.0.1.t27721-RA">
    <property type="protein sequence ID" value="nRc.2.0.1.t27721-RA"/>
    <property type="gene ID" value="nRc.2.0.1.g27721"/>
</dbReference>
<dbReference type="AlphaFoldDB" id="A0A915JP55"/>
<evidence type="ECO:0000256" key="1">
    <source>
        <dbReference type="SAM" id="MobiDB-lite"/>
    </source>
</evidence>
<sequence length="118" mass="14674">MEKKRMQRNGSENKRKERKMKQKKKKIRKEKRKEKEGKDKKRKREEKKKRRKEKKKIKERKEKKKEPSLICMSTSQCPNGQLQLCQHYYSNCPFSQKREKQFEFYSKITASWVKNKDF</sequence>
<reference evidence="3" key="1">
    <citation type="submission" date="2022-11" db="UniProtKB">
        <authorList>
            <consortium name="WormBaseParasite"/>
        </authorList>
    </citation>
    <scope>IDENTIFICATION</scope>
</reference>
<keyword evidence="2" id="KW-1185">Reference proteome</keyword>
<dbReference type="Proteomes" id="UP000887565">
    <property type="component" value="Unplaced"/>
</dbReference>
<accession>A0A915JP55</accession>
<feature type="compositionally biased region" description="Basic residues" evidence="1">
    <location>
        <begin position="16"/>
        <end position="32"/>
    </location>
</feature>
<evidence type="ECO:0000313" key="2">
    <source>
        <dbReference type="Proteomes" id="UP000887565"/>
    </source>
</evidence>
<proteinExistence type="predicted"/>
<name>A0A915JP55_ROMCU</name>